<dbReference type="EMBL" id="JAMYWD010000002">
    <property type="protein sequence ID" value="KAJ4979493.1"/>
    <property type="molecule type" value="Genomic_DNA"/>
</dbReference>
<dbReference type="InterPro" id="IPR015655">
    <property type="entry name" value="PP2C"/>
</dbReference>
<dbReference type="Proteomes" id="UP001141806">
    <property type="component" value="Unassembled WGS sequence"/>
</dbReference>
<feature type="region of interest" description="Disordered" evidence="1">
    <location>
        <begin position="362"/>
        <end position="381"/>
    </location>
</feature>
<organism evidence="3 4">
    <name type="scientific">Protea cynaroides</name>
    <dbReference type="NCBI Taxonomy" id="273540"/>
    <lineage>
        <taxon>Eukaryota</taxon>
        <taxon>Viridiplantae</taxon>
        <taxon>Streptophyta</taxon>
        <taxon>Embryophyta</taxon>
        <taxon>Tracheophyta</taxon>
        <taxon>Spermatophyta</taxon>
        <taxon>Magnoliopsida</taxon>
        <taxon>Proteales</taxon>
        <taxon>Proteaceae</taxon>
        <taxon>Protea</taxon>
    </lineage>
</organism>
<evidence type="ECO:0000256" key="1">
    <source>
        <dbReference type="SAM" id="MobiDB-lite"/>
    </source>
</evidence>
<evidence type="ECO:0000259" key="2">
    <source>
        <dbReference type="PROSITE" id="PS51746"/>
    </source>
</evidence>
<dbReference type="GO" id="GO:0004722">
    <property type="term" value="F:protein serine/threonine phosphatase activity"/>
    <property type="evidence" value="ECO:0007669"/>
    <property type="project" value="InterPro"/>
</dbReference>
<reference evidence="3" key="1">
    <citation type="journal article" date="2023" name="Plant J.">
        <title>The genome of the king protea, Protea cynaroides.</title>
        <authorList>
            <person name="Chang J."/>
            <person name="Duong T.A."/>
            <person name="Schoeman C."/>
            <person name="Ma X."/>
            <person name="Roodt D."/>
            <person name="Barker N."/>
            <person name="Li Z."/>
            <person name="Van de Peer Y."/>
            <person name="Mizrachi E."/>
        </authorList>
    </citation>
    <scope>NUCLEOTIDE SEQUENCE</scope>
    <source>
        <tissue evidence="3">Young leaves</tissue>
    </source>
</reference>
<name>A0A9Q0KZ06_9MAGN</name>
<feature type="compositionally biased region" description="Low complexity" evidence="1">
    <location>
        <begin position="396"/>
        <end position="410"/>
    </location>
</feature>
<dbReference type="CDD" id="cd00143">
    <property type="entry name" value="PP2Cc"/>
    <property type="match status" value="1"/>
</dbReference>
<comment type="caution">
    <text evidence="3">The sequence shown here is derived from an EMBL/GenBank/DDBJ whole genome shotgun (WGS) entry which is preliminary data.</text>
</comment>
<dbReference type="Gene3D" id="3.60.40.10">
    <property type="entry name" value="PPM-type phosphatase domain"/>
    <property type="match status" value="1"/>
</dbReference>
<sequence>MGGCCSKKEIIQGIKAERQEAEYCNEELESDIRQGDHGSRVRLRGPSQFTSMFSKAGRKGVNQDSMTIWEGFGSEEDKIFCGVFDGHGPSGHKVALHVRDVLPSKLCSVLLDGSHYKDVETSTDKDGEVKDAETKYSVSSIGTNDTSHPTISSWKAGFLKAFRDTDKELGMDSTIDSFYSGSTAVTILKQGEHLMIANLGDSRAVLCSTDNRNQPFPVQLTLDLKPNVPSEAERIKKCKGRVLAMDKEPNVFRVWMPEENCPGLAMARAFGDFCLKDYGLISIPQVSYRKLTSRDEFVVLATDGVWDVLSNKEVVSIVASAKKQSIAAQLLVDHAIQAWRTKHPKSRIDDCAVVCLFLKPPSSPPGSSSDANNVGGHRRGFTISRSAKKTKSYDVSESGNASTASANASAIDGLNGNAIKLPRPDSVTITEREGSIQEESKKAI</sequence>
<dbReference type="OrthoDB" id="10264738at2759"/>
<protein>
    <recommendedName>
        <fullName evidence="2">PPM-type phosphatase domain-containing protein</fullName>
    </recommendedName>
</protein>
<accession>A0A9Q0KZ06</accession>
<feature type="domain" description="PPM-type phosphatase" evidence="2">
    <location>
        <begin position="49"/>
        <end position="358"/>
    </location>
</feature>
<evidence type="ECO:0000313" key="3">
    <source>
        <dbReference type="EMBL" id="KAJ4979493.1"/>
    </source>
</evidence>
<dbReference type="InterPro" id="IPR001932">
    <property type="entry name" value="PPM-type_phosphatase-like_dom"/>
</dbReference>
<dbReference type="SMART" id="SM00332">
    <property type="entry name" value="PP2Cc"/>
    <property type="match status" value="1"/>
</dbReference>
<dbReference type="AlphaFoldDB" id="A0A9Q0KZ06"/>
<feature type="region of interest" description="Disordered" evidence="1">
    <location>
        <begin position="387"/>
        <end position="444"/>
    </location>
</feature>
<dbReference type="SUPFAM" id="SSF81606">
    <property type="entry name" value="PP2C-like"/>
    <property type="match status" value="1"/>
</dbReference>
<evidence type="ECO:0000313" key="4">
    <source>
        <dbReference type="Proteomes" id="UP001141806"/>
    </source>
</evidence>
<keyword evidence="4" id="KW-1185">Reference proteome</keyword>
<proteinExistence type="predicted"/>
<feature type="compositionally biased region" description="Basic and acidic residues" evidence="1">
    <location>
        <begin position="430"/>
        <end position="444"/>
    </location>
</feature>
<dbReference type="Pfam" id="PF00481">
    <property type="entry name" value="PP2C"/>
    <property type="match status" value="1"/>
</dbReference>
<dbReference type="InterPro" id="IPR036457">
    <property type="entry name" value="PPM-type-like_dom_sf"/>
</dbReference>
<gene>
    <name evidence="3" type="ORF">NE237_010273</name>
</gene>
<dbReference type="PANTHER" id="PTHR47992">
    <property type="entry name" value="PROTEIN PHOSPHATASE"/>
    <property type="match status" value="1"/>
</dbReference>
<dbReference type="PROSITE" id="PS51746">
    <property type="entry name" value="PPM_2"/>
    <property type="match status" value="1"/>
</dbReference>